<comment type="caution">
    <text evidence="3">The sequence shown here is derived from an EMBL/GenBank/DDBJ whole genome shotgun (WGS) entry which is preliminary data.</text>
</comment>
<evidence type="ECO:0000313" key="3">
    <source>
        <dbReference type="EMBL" id="GAA4453025.1"/>
    </source>
</evidence>
<feature type="compositionally biased region" description="Polar residues" evidence="1">
    <location>
        <begin position="9"/>
        <end position="21"/>
    </location>
</feature>
<keyword evidence="2" id="KW-0472">Membrane</keyword>
<accession>A0ABP8MMD8</accession>
<evidence type="ECO:0000256" key="1">
    <source>
        <dbReference type="SAM" id="MobiDB-lite"/>
    </source>
</evidence>
<protein>
    <recommendedName>
        <fullName evidence="5">Cytochrome oxidase complex assembly protein 1</fullName>
    </recommendedName>
</protein>
<dbReference type="InterPro" id="IPR014807">
    <property type="entry name" value="Coa1"/>
</dbReference>
<feature type="region of interest" description="Disordered" evidence="1">
    <location>
        <begin position="1"/>
        <end position="25"/>
    </location>
</feature>
<reference evidence="4" key="1">
    <citation type="journal article" date="2019" name="Int. J. Syst. Evol. Microbiol.">
        <title>The Global Catalogue of Microorganisms (GCM) 10K type strain sequencing project: providing services to taxonomists for standard genome sequencing and annotation.</title>
        <authorList>
            <consortium name="The Broad Institute Genomics Platform"/>
            <consortium name="The Broad Institute Genome Sequencing Center for Infectious Disease"/>
            <person name="Wu L."/>
            <person name="Ma J."/>
        </authorList>
    </citation>
    <scope>NUCLEOTIDE SEQUENCE [LARGE SCALE GENOMIC DNA]</scope>
    <source>
        <strain evidence="4">JCM 17759</strain>
    </source>
</reference>
<dbReference type="RefSeq" id="WP_339940226.1">
    <property type="nucleotide sequence ID" value="NZ_BAABGA010000029.1"/>
</dbReference>
<keyword evidence="4" id="KW-1185">Reference proteome</keyword>
<evidence type="ECO:0000313" key="4">
    <source>
        <dbReference type="Proteomes" id="UP001500840"/>
    </source>
</evidence>
<feature type="transmembrane region" description="Helical" evidence="2">
    <location>
        <begin position="32"/>
        <end position="56"/>
    </location>
</feature>
<dbReference type="Pfam" id="PF08695">
    <property type="entry name" value="Coa1"/>
    <property type="match status" value="1"/>
</dbReference>
<evidence type="ECO:0008006" key="5">
    <source>
        <dbReference type="Google" id="ProtNLM"/>
    </source>
</evidence>
<name>A0ABP8MMD8_9BACT</name>
<dbReference type="EMBL" id="BAABGA010000029">
    <property type="protein sequence ID" value="GAA4453025.1"/>
    <property type="molecule type" value="Genomic_DNA"/>
</dbReference>
<dbReference type="Proteomes" id="UP001500840">
    <property type="component" value="Unassembled WGS sequence"/>
</dbReference>
<gene>
    <name evidence="3" type="ORF">GCM10023156_23320</name>
</gene>
<keyword evidence="2" id="KW-0812">Transmembrane</keyword>
<sequence length="182" mass="19393">MSMPPNDPFETNPNSRFAGQQSPPPKSNTWKWVIGIILGVCVVGGVVCCGGAYFMFRMGQGMMADMITQEVAANPVIQEHIGEIQSAELNLAATGEAGQNEPGTLAFDIVGSKGSGVLEIKQDPSNNGNGISIQSADLVMPDGTRYEVISDLESFEDQIDTGFEMDADSPALDQPEPEILLK</sequence>
<organism evidence="3 4">
    <name type="scientific">Novipirellula rosea</name>
    <dbReference type="NCBI Taxonomy" id="1031540"/>
    <lineage>
        <taxon>Bacteria</taxon>
        <taxon>Pseudomonadati</taxon>
        <taxon>Planctomycetota</taxon>
        <taxon>Planctomycetia</taxon>
        <taxon>Pirellulales</taxon>
        <taxon>Pirellulaceae</taxon>
        <taxon>Novipirellula</taxon>
    </lineage>
</organism>
<evidence type="ECO:0000256" key="2">
    <source>
        <dbReference type="SAM" id="Phobius"/>
    </source>
</evidence>
<keyword evidence="2" id="KW-1133">Transmembrane helix</keyword>
<proteinExistence type="predicted"/>